<feature type="transmembrane region" description="Helical" evidence="13">
    <location>
        <begin position="154"/>
        <end position="176"/>
    </location>
</feature>
<dbReference type="PANTHER" id="PTHR24231">
    <property type="entry name" value="PURINOCEPTOR-RELATED G-PROTEIN COUPLED RECEPTOR"/>
    <property type="match status" value="1"/>
</dbReference>
<evidence type="ECO:0000256" key="4">
    <source>
        <dbReference type="ARBA" id="ARBA00022692"/>
    </source>
</evidence>
<name>A0A8J6EZX6_ELECQ</name>
<keyword evidence="4 11" id="KW-0812">Transmembrane</keyword>
<dbReference type="FunFam" id="1.20.1070.10:FF:000017">
    <property type="entry name" value="lysophosphatidic acid receptor 4"/>
    <property type="match status" value="1"/>
</dbReference>
<feature type="non-terminal residue" evidence="15">
    <location>
        <position position="498"/>
    </location>
</feature>
<keyword evidence="5 13" id="KW-1133">Transmembrane helix</keyword>
<evidence type="ECO:0000256" key="3">
    <source>
        <dbReference type="ARBA" id="ARBA00022475"/>
    </source>
</evidence>
<dbReference type="PRINTS" id="PR00237">
    <property type="entry name" value="GPCRRHODOPSN"/>
</dbReference>
<feature type="region of interest" description="Disordered" evidence="12">
    <location>
        <begin position="386"/>
        <end position="410"/>
    </location>
</feature>
<keyword evidence="8" id="KW-1015">Disulfide bond</keyword>
<dbReference type="AlphaFoldDB" id="A0A8J6EZX6"/>
<evidence type="ECO:0000259" key="14">
    <source>
        <dbReference type="PROSITE" id="PS50262"/>
    </source>
</evidence>
<dbReference type="GO" id="GO:0005886">
    <property type="term" value="C:plasma membrane"/>
    <property type="evidence" value="ECO:0007669"/>
    <property type="project" value="UniProtKB-SubCell"/>
</dbReference>
<reference evidence="15" key="1">
    <citation type="thesis" date="2020" institute="ProQuest LLC" country="789 East Eisenhower Parkway, Ann Arbor, MI, USA">
        <title>Comparative Genomics and Chromosome Evolution.</title>
        <authorList>
            <person name="Mudd A.B."/>
        </authorList>
    </citation>
    <scope>NUCLEOTIDE SEQUENCE</scope>
    <source>
        <strain evidence="15">HN-11 Male</strain>
        <tissue evidence="15">Kidney and liver</tissue>
    </source>
</reference>
<proteinExistence type="inferred from homology"/>
<evidence type="ECO:0000256" key="7">
    <source>
        <dbReference type="ARBA" id="ARBA00023136"/>
    </source>
</evidence>
<keyword evidence="9 11" id="KW-0675">Receptor</keyword>
<keyword evidence="6 11" id="KW-0297">G-protein coupled receptor</keyword>
<evidence type="ECO:0000256" key="10">
    <source>
        <dbReference type="ARBA" id="ARBA00023224"/>
    </source>
</evidence>
<dbReference type="EMBL" id="WNTK01000009">
    <property type="protein sequence ID" value="KAG9478021.1"/>
    <property type="molecule type" value="Genomic_DNA"/>
</dbReference>
<keyword evidence="7 13" id="KW-0472">Membrane</keyword>
<dbReference type="PRINTS" id="PR01066">
    <property type="entry name" value="P2Y4PRNOCPTR"/>
</dbReference>
<feature type="transmembrane region" description="Helical" evidence="13">
    <location>
        <begin position="72"/>
        <end position="94"/>
    </location>
</feature>
<dbReference type="CDD" id="cd15374">
    <property type="entry name" value="7tmA_P2Y4"/>
    <property type="match status" value="1"/>
</dbReference>
<organism evidence="15 16">
    <name type="scientific">Eleutherodactylus coqui</name>
    <name type="common">Puerto Rican coqui</name>
    <dbReference type="NCBI Taxonomy" id="57060"/>
    <lineage>
        <taxon>Eukaryota</taxon>
        <taxon>Metazoa</taxon>
        <taxon>Chordata</taxon>
        <taxon>Craniata</taxon>
        <taxon>Vertebrata</taxon>
        <taxon>Euteleostomi</taxon>
        <taxon>Amphibia</taxon>
        <taxon>Batrachia</taxon>
        <taxon>Anura</taxon>
        <taxon>Neobatrachia</taxon>
        <taxon>Hyloidea</taxon>
        <taxon>Eleutherodactylidae</taxon>
        <taxon>Eleutherodactylinae</taxon>
        <taxon>Eleutherodactylus</taxon>
        <taxon>Eleutherodactylus</taxon>
    </lineage>
</organism>
<keyword evidence="3" id="KW-1003">Cell membrane</keyword>
<dbReference type="GO" id="GO:0030321">
    <property type="term" value="P:transepithelial chloride transport"/>
    <property type="evidence" value="ECO:0007669"/>
    <property type="project" value="InterPro"/>
</dbReference>
<protein>
    <recommendedName>
        <fullName evidence="2">P2Y purinoceptor 4</fullName>
    </recommendedName>
</protein>
<dbReference type="GO" id="GO:0045030">
    <property type="term" value="F:G protein-coupled UTP receptor activity"/>
    <property type="evidence" value="ECO:0007669"/>
    <property type="project" value="TreeGrafter"/>
</dbReference>
<dbReference type="InterPro" id="IPR000018">
    <property type="entry name" value="P2Y4"/>
</dbReference>
<keyword evidence="10 11" id="KW-0807">Transducer</keyword>
<dbReference type="PROSITE" id="PS50262">
    <property type="entry name" value="G_PROTEIN_RECEP_F1_2"/>
    <property type="match status" value="1"/>
</dbReference>
<dbReference type="PROSITE" id="PS00237">
    <property type="entry name" value="G_PROTEIN_RECEP_F1_1"/>
    <property type="match status" value="1"/>
</dbReference>
<evidence type="ECO:0000256" key="12">
    <source>
        <dbReference type="SAM" id="MobiDB-lite"/>
    </source>
</evidence>
<feature type="transmembrane region" description="Helical" evidence="13">
    <location>
        <begin position="244"/>
        <end position="265"/>
    </location>
</feature>
<evidence type="ECO:0000256" key="9">
    <source>
        <dbReference type="ARBA" id="ARBA00023170"/>
    </source>
</evidence>
<dbReference type="Proteomes" id="UP000770717">
    <property type="component" value="Unassembled WGS sequence"/>
</dbReference>
<evidence type="ECO:0000313" key="16">
    <source>
        <dbReference type="Proteomes" id="UP000770717"/>
    </source>
</evidence>
<dbReference type="InterPro" id="IPR000276">
    <property type="entry name" value="GPCR_Rhodpsn"/>
</dbReference>
<dbReference type="GO" id="GO:0045028">
    <property type="term" value="F:G protein-coupled purinergic nucleotide receptor activity"/>
    <property type="evidence" value="ECO:0007669"/>
    <property type="project" value="InterPro"/>
</dbReference>
<evidence type="ECO:0000256" key="1">
    <source>
        <dbReference type="ARBA" id="ARBA00004651"/>
    </source>
</evidence>
<dbReference type="SUPFAM" id="SSF81321">
    <property type="entry name" value="Family A G protein-coupled receptor-like"/>
    <property type="match status" value="1"/>
</dbReference>
<gene>
    <name evidence="15" type="ORF">GDO78_013157</name>
</gene>
<dbReference type="PANTHER" id="PTHR24231:SF21">
    <property type="entry name" value="P2Y PURINOCEPTOR 4"/>
    <property type="match status" value="1"/>
</dbReference>
<feature type="transmembrane region" description="Helical" evidence="13">
    <location>
        <begin position="196"/>
        <end position="223"/>
    </location>
</feature>
<keyword evidence="16" id="KW-1185">Reference proteome</keyword>
<evidence type="ECO:0000256" key="5">
    <source>
        <dbReference type="ARBA" id="ARBA00022989"/>
    </source>
</evidence>
<comment type="caution">
    <text evidence="15">The sequence shown here is derived from an EMBL/GenBank/DDBJ whole genome shotgun (WGS) entry which is preliminary data.</text>
</comment>
<evidence type="ECO:0000256" key="2">
    <source>
        <dbReference type="ARBA" id="ARBA00021864"/>
    </source>
</evidence>
<evidence type="ECO:0000256" key="8">
    <source>
        <dbReference type="ARBA" id="ARBA00023157"/>
    </source>
</evidence>
<dbReference type="InterPro" id="IPR017452">
    <property type="entry name" value="GPCR_Rhodpsn_7TM"/>
</dbReference>
<comment type="subcellular location">
    <subcellularLocation>
        <location evidence="1">Cell membrane</location>
        <topology evidence="1">Multi-pass membrane protein</topology>
    </subcellularLocation>
</comment>
<sequence length="498" mass="56753">MDQFSTATSYPSNFPQNEVNQTDDICVFNEEFKYFLLPASYSVVLILGLPLNLTAIWIFFAQMRPWSPTTVYMFNLGLSDTLYLLSLPTLIHYYANRNNWPFGEPLCKIVRFLFYTNLYCSILFLTCISVHRYMGVCHPLFTLQRMKARYAHMLCAGVWLSVSACLVPNLIFVTISPRGNDTLCHDTTQPEEFENYVEYSTAVMSLLFGVPCLVIAVCYGLMARELMKPIESGSRRTLPSYKKRSIKTIAVVLTVFVICFLPFHITRTMYYYFRLLDADCQLLNVINLVYKITRPLASANSCFDPVLYFLASDNYQRRLAAALTKLLCLRRLPTCQSGLMAHGKQTGLAVISAKDAEENGSIGNLLAVKEEDGQVADTEEGISVQKNRNNQRAEESIEMPGAKNQRDDIGNDVESRTYAVLSTARYNQSDHKKDGRKCIESNTEIDWKKMEQKSERKKRAGGFKGRRSLKATRDLEEPNEEVESRSCWNLLDSIQQEA</sequence>
<feature type="transmembrane region" description="Helical" evidence="13">
    <location>
        <begin position="114"/>
        <end position="133"/>
    </location>
</feature>
<evidence type="ECO:0000256" key="6">
    <source>
        <dbReference type="ARBA" id="ARBA00023040"/>
    </source>
</evidence>
<evidence type="ECO:0000256" key="11">
    <source>
        <dbReference type="RuleBase" id="RU000688"/>
    </source>
</evidence>
<feature type="transmembrane region" description="Helical" evidence="13">
    <location>
        <begin position="39"/>
        <end position="60"/>
    </location>
</feature>
<dbReference type="Pfam" id="PF00001">
    <property type="entry name" value="7tm_1"/>
    <property type="match status" value="1"/>
</dbReference>
<dbReference type="OrthoDB" id="10018446at2759"/>
<evidence type="ECO:0000313" key="15">
    <source>
        <dbReference type="EMBL" id="KAG9478021.1"/>
    </source>
</evidence>
<accession>A0A8J6EZX6</accession>
<feature type="domain" description="G-protein coupled receptors family 1 profile" evidence="14">
    <location>
        <begin position="51"/>
        <end position="308"/>
    </location>
</feature>
<comment type="similarity">
    <text evidence="11">Belongs to the G-protein coupled receptor 1 family.</text>
</comment>
<dbReference type="Gene3D" id="1.20.1070.10">
    <property type="entry name" value="Rhodopsin 7-helix transmembrane proteins"/>
    <property type="match status" value="1"/>
</dbReference>
<evidence type="ECO:0000256" key="13">
    <source>
        <dbReference type="SAM" id="Phobius"/>
    </source>
</evidence>
<dbReference type="PRINTS" id="PR01157">
    <property type="entry name" value="P2YPURNOCPTR"/>
</dbReference>
<feature type="compositionally biased region" description="Basic residues" evidence="12">
    <location>
        <begin position="455"/>
        <end position="470"/>
    </location>
</feature>
<feature type="region of interest" description="Disordered" evidence="12">
    <location>
        <begin position="448"/>
        <end position="485"/>
    </location>
</feature>